<feature type="region of interest" description="Disordered" evidence="1">
    <location>
        <begin position="48"/>
        <end position="85"/>
    </location>
</feature>
<organism evidence="3 4">
    <name type="scientific">Endozoicomonas elysicola</name>
    <dbReference type="NCBI Taxonomy" id="305900"/>
    <lineage>
        <taxon>Bacteria</taxon>
        <taxon>Pseudomonadati</taxon>
        <taxon>Pseudomonadota</taxon>
        <taxon>Gammaproteobacteria</taxon>
        <taxon>Oceanospirillales</taxon>
        <taxon>Endozoicomonadaceae</taxon>
        <taxon>Endozoicomonas</taxon>
    </lineage>
</organism>
<sequence>MDITSRKSLFGEVFRSTALCCKRSRSLGISALLVGSLFAAGQVDAANPAPRNPHLADSTNPIGHTTSAQQDSVPQPGPVGPSRTLDDFELQYRHTGPFQFGTSISGVYPDGKRVLWSNGANGVFKAEHDSFNIIDRYSVEGKTFSRPEIENALEELRSREGISAMYFAFKQADMFKELSGVYTLLDNNHDYYIGDNGGRGITVYGDADPDDSKSKIVKKRQWSMPDSVSGLMIGMNMTFDGWIVFATEHGYIVSVKKDFSEERVVRLKYAVEEDAENAATGVTGKGWVRNGQAVDESGIYVASQNHMHKVIWKNEQLSIDEKDGAWAVQYSNTAGQGTGSTPSLMGFGDEDQFVVITDGDKKMNLLLYWRNEIPASWEKLPKANDRRVAGIIRVDMGDPELSVQSEQSVVVSGYGAVMVNNTPKMPWYFPEKAAMLLNGFLGTREEYQPYGIQKFAWNPEKQRLENAWVNTSLSSPNAMPLVSAGSDMLYTTGARNGKWTLEGINWSTGESVFHYVLGDERYNTLFAGVLLDEDGHIFFGTSFGKVRLKPRKDEVLNTASN</sequence>
<feature type="signal peptide" evidence="2">
    <location>
        <begin position="1"/>
        <end position="45"/>
    </location>
</feature>
<name>A0A081KDY0_9GAMM</name>
<keyword evidence="4" id="KW-1185">Reference proteome</keyword>
<evidence type="ECO:0000256" key="1">
    <source>
        <dbReference type="SAM" id="MobiDB-lite"/>
    </source>
</evidence>
<gene>
    <name evidence="3" type="ORF">GV64_17925</name>
</gene>
<protein>
    <submittedName>
        <fullName evidence="3">Uncharacterized protein</fullName>
    </submittedName>
</protein>
<reference evidence="3 4" key="1">
    <citation type="submission" date="2014-06" db="EMBL/GenBank/DDBJ databases">
        <title>Whole Genome Sequences of Three Symbiotic Endozoicomonas Bacteria.</title>
        <authorList>
            <person name="Neave M.J."/>
            <person name="Apprill A."/>
            <person name="Voolstra C.R."/>
        </authorList>
    </citation>
    <scope>NUCLEOTIDE SEQUENCE [LARGE SCALE GENOMIC DNA]</scope>
    <source>
        <strain evidence="3 4">DSM 22380</strain>
    </source>
</reference>
<accession>A0A081KDY0</accession>
<evidence type="ECO:0000313" key="4">
    <source>
        <dbReference type="Proteomes" id="UP000027997"/>
    </source>
</evidence>
<dbReference type="AlphaFoldDB" id="A0A081KDY0"/>
<proteinExistence type="predicted"/>
<dbReference type="eggNOG" id="COG1520">
    <property type="taxonomic scope" value="Bacteria"/>
</dbReference>
<evidence type="ECO:0000256" key="2">
    <source>
        <dbReference type="SAM" id="SignalP"/>
    </source>
</evidence>
<evidence type="ECO:0000313" key="3">
    <source>
        <dbReference type="EMBL" id="KEI72356.1"/>
    </source>
</evidence>
<dbReference type="Proteomes" id="UP000027997">
    <property type="component" value="Unassembled WGS sequence"/>
</dbReference>
<keyword evidence="2" id="KW-0732">Signal</keyword>
<comment type="caution">
    <text evidence="3">The sequence shown here is derived from an EMBL/GenBank/DDBJ whole genome shotgun (WGS) entry which is preliminary data.</text>
</comment>
<feature type="chain" id="PRO_5001758810" evidence="2">
    <location>
        <begin position="46"/>
        <end position="561"/>
    </location>
</feature>
<feature type="compositionally biased region" description="Polar residues" evidence="1">
    <location>
        <begin position="57"/>
        <end position="73"/>
    </location>
</feature>
<dbReference type="EMBL" id="JOJP01000001">
    <property type="protein sequence ID" value="KEI72356.1"/>
    <property type="molecule type" value="Genomic_DNA"/>
</dbReference>
<dbReference type="RefSeq" id="WP_020583722.1">
    <property type="nucleotide sequence ID" value="NZ_JOJP01000001.1"/>
</dbReference>